<dbReference type="AlphaFoldDB" id="A0A9P8VSA2"/>
<evidence type="ECO:0000313" key="3">
    <source>
        <dbReference type="Proteomes" id="UP000777438"/>
    </source>
</evidence>
<feature type="compositionally biased region" description="Low complexity" evidence="1">
    <location>
        <begin position="466"/>
        <end position="484"/>
    </location>
</feature>
<gene>
    <name evidence="2" type="ORF">B0T10DRAFT_201940</name>
</gene>
<dbReference type="EMBL" id="JAGPYM010000037">
    <property type="protein sequence ID" value="KAH6874710.1"/>
    <property type="molecule type" value="Genomic_DNA"/>
</dbReference>
<proteinExistence type="predicted"/>
<evidence type="ECO:0000256" key="1">
    <source>
        <dbReference type="SAM" id="MobiDB-lite"/>
    </source>
</evidence>
<feature type="region of interest" description="Disordered" evidence="1">
    <location>
        <begin position="1"/>
        <end position="21"/>
    </location>
</feature>
<sequence>MARFVDLDDDDDAGPSIVGPGPAASAALADAAAAAHLHRPAELVPPVPMPGQLLHHDDPHLQHLRRQQQEHQHLLLLRKLQLLSANGRNGPWPDGSSYNPPTVAIMDESATFRSAATDALQCYPIAIAVAASIDLNTMDALSRTCRVIHHGLLQYRTILLASTLHCRNEAVPVDPSETFRYRARAGNWFYMEDGRNYSGKSGDCARDLVGECRRCSEVICRNCAIKPPASNALRERHRRLCKSCVHAPIATLIKPPLDPELPVTSESVQRAVCRCDEEGVWLCQPCGRSIRGADSEYQRIWRWRNQYGEILGGLGTGIGDGDRGVICGREADCCAAKEREQQLDCDAEDARDGNVVTSPEPEPGQAQPAPVDVLLESLRLSHTDRTPSPMLGPGYNRHEIEGIGGVVKRKRVRMVRVGACVPEWDDERGSTARILGREVRGARRSWCGWCWRVIPGDKDYSGEPLSSSSSSVGSNSRRTSTSTF</sequence>
<dbReference type="OrthoDB" id="5288318at2759"/>
<protein>
    <submittedName>
        <fullName evidence="2">Uncharacterized protein</fullName>
    </submittedName>
</protein>
<feature type="region of interest" description="Disordered" evidence="1">
    <location>
        <begin position="346"/>
        <end position="368"/>
    </location>
</feature>
<name>A0A9P8VSA2_9HYPO</name>
<accession>A0A9P8VSA2</accession>
<comment type="caution">
    <text evidence="2">The sequence shown here is derived from an EMBL/GenBank/DDBJ whole genome shotgun (WGS) entry which is preliminary data.</text>
</comment>
<keyword evidence="3" id="KW-1185">Reference proteome</keyword>
<evidence type="ECO:0000313" key="2">
    <source>
        <dbReference type="EMBL" id="KAH6874710.1"/>
    </source>
</evidence>
<dbReference type="Proteomes" id="UP000777438">
    <property type="component" value="Unassembled WGS sequence"/>
</dbReference>
<feature type="region of interest" description="Disordered" evidence="1">
    <location>
        <begin position="461"/>
        <end position="484"/>
    </location>
</feature>
<reference evidence="2 3" key="1">
    <citation type="journal article" date="2021" name="Nat. Commun.">
        <title>Genetic determinants of endophytism in the Arabidopsis root mycobiome.</title>
        <authorList>
            <person name="Mesny F."/>
            <person name="Miyauchi S."/>
            <person name="Thiergart T."/>
            <person name="Pickel B."/>
            <person name="Atanasova L."/>
            <person name="Karlsson M."/>
            <person name="Huettel B."/>
            <person name="Barry K.W."/>
            <person name="Haridas S."/>
            <person name="Chen C."/>
            <person name="Bauer D."/>
            <person name="Andreopoulos W."/>
            <person name="Pangilinan J."/>
            <person name="LaButti K."/>
            <person name="Riley R."/>
            <person name="Lipzen A."/>
            <person name="Clum A."/>
            <person name="Drula E."/>
            <person name="Henrissat B."/>
            <person name="Kohler A."/>
            <person name="Grigoriev I.V."/>
            <person name="Martin F.M."/>
            <person name="Hacquard S."/>
        </authorList>
    </citation>
    <scope>NUCLEOTIDE SEQUENCE [LARGE SCALE GENOMIC DNA]</scope>
    <source>
        <strain evidence="2 3">MPI-CAGE-CH-0241</strain>
    </source>
</reference>
<organism evidence="2 3">
    <name type="scientific">Thelonectria olida</name>
    <dbReference type="NCBI Taxonomy" id="1576542"/>
    <lineage>
        <taxon>Eukaryota</taxon>
        <taxon>Fungi</taxon>
        <taxon>Dikarya</taxon>
        <taxon>Ascomycota</taxon>
        <taxon>Pezizomycotina</taxon>
        <taxon>Sordariomycetes</taxon>
        <taxon>Hypocreomycetidae</taxon>
        <taxon>Hypocreales</taxon>
        <taxon>Nectriaceae</taxon>
        <taxon>Thelonectria</taxon>
    </lineage>
</organism>